<name>A0A8H7BW76_9FUNG</name>
<gene>
    <name evidence="6" type="primary">GYP5_4</name>
    <name evidence="6" type="ORF">EC973_007128</name>
</gene>
<evidence type="ECO:0000256" key="1">
    <source>
        <dbReference type="ARBA" id="ARBA00022468"/>
    </source>
</evidence>
<accession>A0A8H7BW76</accession>
<evidence type="ECO:0000256" key="3">
    <source>
        <dbReference type="SAM" id="Coils"/>
    </source>
</evidence>
<dbReference type="Gene3D" id="1.10.8.270">
    <property type="entry name" value="putative rabgap domain of human tbc1 domain family member 14 like domains"/>
    <property type="match status" value="1"/>
</dbReference>
<dbReference type="SUPFAM" id="SSF53254">
    <property type="entry name" value="Phosphoglycerate mutase-like"/>
    <property type="match status" value="1"/>
</dbReference>
<dbReference type="OrthoDB" id="295078at2759"/>
<dbReference type="GO" id="GO:0005096">
    <property type="term" value="F:GTPase activator activity"/>
    <property type="evidence" value="ECO:0007669"/>
    <property type="project" value="UniProtKB-KW"/>
</dbReference>
<dbReference type="FunFam" id="1.10.472.80:FF:000027">
    <property type="entry name" value="GTPase activating protein (Evi5)"/>
    <property type="match status" value="1"/>
</dbReference>
<sequence>MRNTVLTEQGLLQAKAVGERLACESFEKVYCSDLTRCKQTADAIMAHHPSTPIDYRVGLRERDFGTLCKKPIRFLTTESLRLNVDVDELVRRHRGETEDQFANRLIQVYEEIVTEALNANYSHILIITHGGPLHVFMLCWVNRLGYKVADGQINLRRCGNTAVTRICIQGLDQGLIEFYNSMTHLDTTQQTAPPEQNQSKTLDVDGSPFDLSHQGSLSQSSTSSPELSDQHSFASIDTMASIEEDKPVKPSRRRGFTVTQHPKASDQHQDEQVQGENKKEKIEEEEEKEEVMEASTKNNVGEDAAQQSATTATTATTTDAPRRGMVDLRGQIHGLRQDVMNDSDSDNESMPAQSHRSTMLSINSFLSSASNYDLLLERLGAPESEHTHQTTTTHSQTSSSSTPPQEPPENEPTDANLTEEDIDWEFWSKVISDFDSVAKSEPKVLSVHVQRGVPPALRGMIWQLFARSKDNQLEDLYMQLLKQESVYEKAIARDLERIFPHHDYFQTKDGQEALFNVVKAYSLYDADVGYSQGIAYIAGPLLMNMPEEEAFCVLVQLMRRYSLRGHFTPNMDLLHQRLYQFDGLLKDHLPHIARHFESQGIRSHMYASQWFITILAYKFPLDMVFRIYDVVFADGIDILHRISLALMEKNQSTILSLDFDVLIHYLKNDILETYESDTTGLIRDAYKIQIVPKRFNKLAKEYQAEMAKTNTETEIVESLRKQNKALSETIRQLEITTKDQSKENALVASQLIESKMEIARINDENDALRQQAHDLKKALETLPTELESRVREEMEILCTKNAALVQRNSALEDQLAYMENMLIDMKVKYAESENDRENLRQRLGELKRMMEPN</sequence>
<proteinExistence type="predicted"/>
<dbReference type="GO" id="GO:0031267">
    <property type="term" value="F:small GTPase binding"/>
    <property type="evidence" value="ECO:0007669"/>
    <property type="project" value="TreeGrafter"/>
</dbReference>
<dbReference type="PANTHER" id="PTHR47219">
    <property type="entry name" value="RAB GTPASE-ACTIVATING PROTEIN 1-LIKE"/>
    <property type="match status" value="1"/>
</dbReference>
<feature type="compositionally biased region" description="Basic and acidic residues" evidence="4">
    <location>
        <begin position="263"/>
        <end position="282"/>
    </location>
</feature>
<evidence type="ECO:0000313" key="6">
    <source>
        <dbReference type="EMBL" id="KAF7732023.1"/>
    </source>
</evidence>
<dbReference type="FunFam" id="1.10.10.750:FF:000003">
    <property type="entry name" value="GTPase activating protein (Evi5)"/>
    <property type="match status" value="1"/>
</dbReference>
<dbReference type="Pfam" id="PF23436">
    <property type="entry name" value="RabGap-TBC_2"/>
    <property type="match status" value="1"/>
</dbReference>
<feature type="coiled-coil region" evidence="3">
    <location>
        <begin position="822"/>
        <end position="849"/>
    </location>
</feature>
<dbReference type="SUPFAM" id="SSF47923">
    <property type="entry name" value="Ypt/Rab-GAP domain of gyp1p"/>
    <property type="match status" value="2"/>
</dbReference>
<dbReference type="SMART" id="SM00164">
    <property type="entry name" value="TBC"/>
    <property type="match status" value="1"/>
</dbReference>
<evidence type="ECO:0000256" key="4">
    <source>
        <dbReference type="SAM" id="MobiDB-lite"/>
    </source>
</evidence>
<reference evidence="6" key="1">
    <citation type="submission" date="2020-01" db="EMBL/GenBank/DDBJ databases">
        <title>Genome Sequencing of Three Apophysomyces-Like Fungal Strains Confirms a Novel Fungal Genus in the Mucoromycota with divergent Burkholderia-like Endosymbiotic Bacteria.</title>
        <authorList>
            <person name="Stajich J.E."/>
            <person name="Macias A.M."/>
            <person name="Carter-House D."/>
            <person name="Lovett B."/>
            <person name="Kasson L.R."/>
            <person name="Berry K."/>
            <person name="Grigoriev I."/>
            <person name="Chang Y."/>
            <person name="Spatafora J."/>
            <person name="Kasson M.T."/>
        </authorList>
    </citation>
    <scope>NUCLEOTIDE SEQUENCE</scope>
    <source>
        <strain evidence="6">NRRL A-21654</strain>
    </source>
</reference>
<feature type="region of interest" description="Disordered" evidence="4">
    <location>
        <begin position="187"/>
        <end position="356"/>
    </location>
</feature>
<feature type="compositionally biased region" description="Polar residues" evidence="4">
    <location>
        <begin position="187"/>
        <end position="201"/>
    </location>
</feature>
<evidence type="ECO:0000256" key="2">
    <source>
        <dbReference type="ARBA" id="ARBA00023054"/>
    </source>
</evidence>
<dbReference type="Gene3D" id="1.10.10.750">
    <property type="entry name" value="Ypt/Rab-GAP domain of gyp1p, domain 1"/>
    <property type="match status" value="1"/>
</dbReference>
<evidence type="ECO:0000313" key="7">
    <source>
        <dbReference type="Proteomes" id="UP000605846"/>
    </source>
</evidence>
<dbReference type="Proteomes" id="UP000605846">
    <property type="component" value="Unassembled WGS sequence"/>
</dbReference>
<dbReference type="Gene3D" id="3.40.50.1240">
    <property type="entry name" value="Phosphoglycerate mutase-like"/>
    <property type="match status" value="1"/>
</dbReference>
<feature type="compositionally biased region" description="Low complexity" evidence="4">
    <location>
        <begin position="389"/>
        <end position="403"/>
    </location>
</feature>
<dbReference type="CDD" id="cd07067">
    <property type="entry name" value="HP_PGM_like"/>
    <property type="match status" value="1"/>
</dbReference>
<dbReference type="InterPro" id="IPR000195">
    <property type="entry name" value="Rab-GAP-TBC_dom"/>
</dbReference>
<feature type="region of interest" description="Disordered" evidence="4">
    <location>
        <begin position="383"/>
        <end position="415"/>
    </location>
</feature>
<feature type="coiled-coil region" evidence="3">
    <location>
        <begin position="716"/>
        <end position="778"/>
    </location>
</feature>
<dbReference type="InterPro" id="IPR029033">
    <property type="entry name" value="His_PPase_superfam"/>
</dbReference>
<keyword evidence="1" id="KW-0343">GTPase activation</keyword>
<keyword evidence="7" id="KW-1185">Reference proteome</keyword>
<feature type="compositionally biased region" description="Low complexity" evidence="4">
    <location>
        <begin position="211"/>
        <end position="227"/>
    </location>
</feature>
<dbReference type="FunFam" id="1.10.8.270:FF:000001">
    <property type="entry name" value="TBC1 domain family member 1"/>
    <property type="match status" value="1"/>
</dbReference>
<feature type="domain" description="Rab-GAP TBC" evidence="5">
    <location>
        <begin position="452"/>
        <end position="635"/>
    </location>
</feature>
<dbReference type="PANTHER" id="PTHR47219:SF9">
    <property type="entry name" value="GTPASE ACTIVATING PROTEIN AND CENTROSOME-ASSOCIATED, ISOFORM B"/>
    <property type="match status" value="1"/>
</dbReference>
<protein>
    <submittedName>
        <fullName evidence="6">GTPase-activating protein</fullName>
    </submittedName>
</protein>
<dbReference type="Pfam" id="PF00300">
    <property type="entry name" value="His_Phos_1"/>
    <property type="match status" value="1"/>
</dbReference>
<comment type="caution">
    <text evidence="6">The sequence shown here is derived from an EMBL/GenBank/DDBJ whole genome shotgun (WGS) entry which is preliminary data.</text>
</comment>
<feature type="compositionally biased region" description="Low complexity" evidence="4">
    <location>
        <begin position="303"/>
        <end position="319"/>
    </location>
</feature>
<dbReference type="Gene3D" id="1.10.472.80">
    <property type="entry name" value="Ypt/Rab-GAP domain of gyp1p, domain 3"/>
    <property type="match status" value="1"/>
</dbReference>
<dbReference type="AlphaFoldDB" id="A0A8H7BW76"/>
<dbReference type="InterPro" id="IPR013078">
    <property type="entry name" value="His_Pase_superF_clade-1"/>
</dbReference>
<evidence type="ECO:0000259" key="5">
    <source>
        <dbReference type="PROSITE" id="PS50086"/>
    </source>
</evidence>
<dbReference type="InterPro" id="IPR035969">
    <property type="entry name" value="Rab-GAP_TBC_sf"/>
</dbReference>
<dbReference type="EMBL" id="JABAYA010000005">
    <property type="protein sequence ID" value="KAF7732023.1"/>
    <property type="molecule type" value="Genomic_DNA"/>
</dbReference>
<organism evidence="6 7">
    <name type="scientific">Apophysomyces ossiformis</name>
    <dbReference type="NCBI Taxonomy" id="679940"/>
    <lineage>
        <taxon>Eukaryota</taxon>
        <taxon>Fungi</taxon>
        <taxon>Fungi incertae sedis</taxon>
        <taxon>Mucoromycota</taxon>
        <taxon>Mucoromycotina</taxon>
        <taxon>Mucoromycetes</taxon>
        <taxon>Mucorales</taxon>
        <taxon>Mucorineae</taxon>
        <taxon>Mucoraceae</taxon>
        <taxon>Apophysomyces</taxon>
    </lineage>
</organism>
<dbReference type="PROSITE" id="PS50086">
    <property type="entry name" value="TBC_RABGAP"/>
    <property type="match status" value="1"/>
</dbReference>
<feature type="compositionally biased region" description="Acidic residues" evidence="4">
    <location>
        <begin position="283"/>
        <end position="292"/>
    </location>
</feature>
<dbReference type="InterPro" id="IPR050302">
    <property type="entry name" value="Rab_GAP_TBC_domain"/>
</dbReference>
<keyword evidence="2 3" id="KW-0175">Coiled coil</keyword>